<gene>
    <name evidence="11" type="primary">LOC100215799</name>
</gene>
<dbReference type="PROSITE" id="PS51885">
    <property type="entry name" value="NEPRILYSIN"/>
    <property type="match status" value="1"/>
</dbReference>
<dbReference type="Pfam" id="PF01431">
    <property type="entry name" value="Peptidase_M13"/>
    <property type="match status" value="1"/>
</dbReference>
<dbReference type="Pfam" id="PF05649">
    <property type="entry name" value="Peptidase_M13_N"/>
    <property type="match status" value="1"/>
</dbReference>
<keyword evidence="3" id="KW-0645">Protease</keyword>
<dbReference type="Gene3D" id="3.40.390.10">
    <property type="entry name" value="Collagenase (Catalytic Domain)"/>
    <property type="match status" value="1"/>
</dbReference>
<feature type="domain" description="Peptidase M13 N-terminal" evidence="9">
    <location>
        <begin position="10"/>
        <end position="256"/>
    </location>
</feature>
<evidence type="ECO:0000256" key="4">
    <source>
        <dbReference type="ARBA" id="ARBA00022723"/>
    </source>
</evidence>
<evidence type="ECO:0000313" key="10">
    <source>
        <dbReference type="Proteomes" id="UP001652625"/>
    </source>
</evidence>
<sequence>MTLISNCIEKIEQAGLTLGDEKLYSLPEHDKIVLSYKKFMNNIGQLLGAHRETSEKGMEEVFEFEKKLASVYEKKSHGTDHTKMTVADLLSLCPAIPWLDYLNNMFKHAVKSDEPVVVYTPHFLKSMSDLVIKTERRIIANYMVWHLIKPVLTLFSKPYRMAVLEFSKNEISAKGVEDGWRGCISKTDSVFGFATGYLLIQEMEKVGFFKKEVEKMSAMIKEAFIHNIQKLNWMDDITKRLAEEKANSIIEMVGYPNWLKNIDALNKFYENLTVTDNPLRNYFNAREFFHERMMERRGHPVQKDEWHMMPTEVNVFFNSPNNVIAVPAGIIQSPFFDSGFPIAINYGALGSMIGNALTHGFDLQGQHFDKFGNLVNWWSKPTASMFANYSKCFENQHDSQDTQSVDYSEIIADNGGVKMAFNAFKTSSYIRGEDKLLPGLQMTPNQMFFMGYAQTMCSVQKEHAKKFFQKERVDMVLRNNEDFSTAFNCPVGSKMNPVKKCHVW</sequence>
<dbReference type="GeneID" id="100215799"/>
<reference evidence="11" key="1">
    <citation type="submission" date="2025-08" db="UniProtKB">
        <authorList>
            <consortium name="RefSeq"/>
        </authorList>
    </citation>
    <scope>IDENTIFICATION</scope>
</reference>
<dbReference type="InterPro" id="IPR042089">
    <property type="entry name" value="Peptidase_M13_dom_2"/>
</dbReference>
<dbReference type="PRINTS" id="PR00786">
    <property type="entry name" value="NEPRILYSIN"/>
</dbReference>
<dbReference type="SUPFAM" id="SSF55486">
    <property type="entry name" value="Metalloproteases ('zincins'), catalytic domain"/>
    <property type="match status" value="1"/>
</dbReference>
<keyword evidence="5" id="KW-0378">Hydrolase</keyword>
<dbReference type="CDD" id="cd08662">
    <property type="entry name" value="M13"/>
    <property type="match status" value="1"/>
</dbReference>
<keyword evidence="10" id="KW-1185">Reference proteome</keyword>
<comment type="cofactor">
    <cofactor evidence="1">
        <name>Zn(2+)</name>
        <dbReference type="ChEBI" id="CHEBI:29105"/>
    </cofactor>
</comment>
<dbReference type="InterPro" id="IPR000718">
    <property type="entry name" value="Peptidase_M13"/>
</dbReference>
<dbReference type="Gene3D" id="1.10.1380.10">
    <property type="entry name" value="Neutral endopeptidase , domain2"/>
    <property type="match status" value="1"/>
</dbReference>
<keyword evidence="6" id="KW-0862">Zinc</keyword>
<evidence type="ECO:0000256" key="2">
    <source>
        <dbReference type="ARBA" id="ARBA00007357"/>
    </source>
</evidence>
<feature type="domain" description="Peptidase M13 C-terminal" evidence="8">
    <location>
        <begin position="314"/>
        <end position="503"/>
    </location>
</feature>
<evidence type="ECO:0000256" key="3">
    <source>
        <dbReference type="ARBA" id="ARBA00022670"/>
    </source>
</evidence>
<keyword evidence="4" id="KW-0479">Metal-binding</keyword>
<dbReference type="InterPro" id="IPR018497">
    <property type="entry name" value="Peptidase_M13_C"/>
</dbReference>
<evidence type="ECO:0000256" key="7">
    <source>
        <dbReference type="ARBA" id="ARBA00023049"/>
    </source>
</evidence>
<comment type="similarity">
    <text evidence="2">Belongs to the peptidase M13 family.</text>
</comment>
<evidence type="ECO:0000256" key="1">
    <source>
        <dbReference type="ARBA" id="ARBA00001947"/>
    </source>
</evidence>
<evidence type="ECO:0000256" key="5">
    <source>
        <dbReference type="ARBA" id="ARBA00022801"/>
    </source>
</evidence>
<evidence type="ECO:0000259" key="8">
    <source>
        <dbReference type="Pfam" id="PF01431"/>
    </source>
</evidence>
<protein>
    <submittedName>
        <fullName evidence="11">Neprilysin-3 isoform X3</fullName>
    </submittedName>
</protein>
<dbReference type="InterPro" id="IPR024079">
    <property type="entry name" value="MetalloPept_cat_dom_sf"/>
</dbReference>
<evidence type="ECO:0000313" key="11">
    <source>
        <dbReference type="RefSeq" id="XP_065661639.1"/>
    </source>
</evidence>
<dbReference type="PANTHER" id="PTHR11733:SF167">
    <property type="entry name" value="FI17812P1-RELATED"/>
    <property type="match status" value="1"/>
</dbReference>
<accession>A0ABM4CIS5</accession>
<evidence type="ECO:0000259" key="9">
    <source>
        <dbReference type="Pfam" id="PF05649"/>
    </source>
</evidence>
<dbReference type="InterPro" id="IPR008753">
    <property type="entry name" value="Peptidase_M13_N"/>
</dbReference>
<keyword evidence="7" id="KW-0482">Metalloprotease</keyword>
<organism evidence="10 11">
    <name type="scientific">Hydra vulgaris</name>
    <name type="common">Hydra</name>
    <name type="synonym">Hydra attenuata</name>
    <dbReference type="NCBI Taxonomy" id="6087"/>
    <lineage>
        <taxon>Eukaryota</taxon>
        <taxon>Metazoa</taxon>
        <taxon>Cnidaria</taxon>
        <taxon>Hydrozoa</taxon>
        <taxon>Hydroidolina</taxon>
        <taxon>Anthoathecata</taxon>
        <taxon>Aplanulata</taxon>
        <taxon>Hydridae</taxon>
        <taxon>Hydra</taxon>
    </lineage>
</organism>
<dbReference type="PANTHER" id="PTHR11733">
    <property type="entry name" value="ZINC METALLOPROTEASE FAMILY M13 NEPRILYSIN-RELATED"/>
    <property type="match status" value="1"/>
</dbReference>
<dbReference type="RefSeq" id="XP_065661639.1">
    <property type="nucleotide sequence ID" value="XM_065805567.1"/>
</dbReference>
<name>A0ABM4CIS5_HYDVU</name>
<dbReference type="Proteomes" id="UP001652625">
    <property type="component" value="Chromosome 09"/>
</dbReference>
<evidence type="ECO:0000256" key="6">
    <source>
        <dbReference type="ARBA" id="ARBA00022833"/>
    </source>
</evidence>
<proteinExistence type="inferred from homology"/>